<dbReference type="EMBL" id="LT629765">
    <property type="protein sequence ID" value="SDR76559.1"/>
    <property type="molecule type" value="Genomic_DNA"/>
</dbReference>
<evidence type="ECO:0000313" key="2">
    <source>
        <dbReference type="Proteomes" id="UP000182237"/>
    </source>
</evidence>
<reference evidence="1 2" key="1">
    <citation type="submission" date="2016-10" db="EMBL/GenBank/DDBJ databases">
        <authorList>
            <person name="de Groot N.N."/>
        </authorList>
    </citation>
    <scope>NUCLEOTIDE SEQUENCE [LARGE SCALE GENOMIC DNA]</scope>
    <source>
        <strain evidence="1 2">DSM 45434</strain>
    </source>
</reference>
<protein>
    <recommendedName>
        <fullName evidence="3">Phage protein Gp19/Gp15/Gp42</fullName>
    </recommendedName>
</protein>
<name>A0A1H1LS01_9CORY</name>
<dbReference type="Proteomes" id="UP000182237">
    <property type="component" value="Chromosome I"/>
</dbReference>
<proteinExistence type="predicted"/>
<sequence>MLLFATEDEFERYADMTAPDNVDRLLMLASSWVKEAVRRAQFDVSPAGLPTDPDVADALRDATCEQVLVWVQNGVEPGKHDTRGPVSSSSIGDASVSYETASVVESRAVAATELCPTALTILEGADLVGWQPWVL</sequence>
<gene>
    <name evidence="1" type="ORF">SAMN04488539_0295</name>
</gene>
<dbReference type="AlphaFoldDB" id="A0A1H1LS01"/>
<evidence type="ECO:0000313" key="1">
    <source>
        <dbReference type="EMBL" id="SDR76559.1"/>
    </source>
</evidence>
<keyword evidence="2" id="KW-1185">Reference proteome</keyword>
<organism evidence="1 2">
    <name type="scientific">Corynebacterium timonense</name>
    <dbReference type="NCBI Taxonomy" id="441500"/>
    <lineage>
        <taxon>Bacteria</taxon>
        <taxon>Bacillati</taxon>
        <taxon>Actinomycetota</taxon>
        <taxon>Actinomycetes</taxon>
        <taxon>Mycobacteriales</taxon>
        <taxon>Corynebacteriaceae</taxon>
        <taxon>Corynebacterium</taxon>
    </lineage>
</organism>
<accession>A0A1H1LS01</accession>
<dbReference type="RefSeq" id="WP_019193342.1">
    <property type="nucleotide sequence ID" value="NZ_LT629765.1"/>
</dbReference>
<dbReference type="STRING" id="1203190.GCA_000312345_00475"/>
<dbReference type="eggNOG" id="ENOG5031VZ2">
    <property type="taxonomic scope" value="Bacteria"/>
</dbReference>
<evidence type="ECO:0008006" key="3">
    <source>
        <dbReference type="Google" id="ProtNLM"/>
    </source>
</evidence>
<dbReference type="OrthoDB" id="4951181at2"/>